<proteinExistence type="predicted"/>
<feature type="transmembrane region" description="Helical" evidence="1">
    <location>
        <begin position="12"/>
        <end position="35"/>
    </location>
</feature>
<dbReference type="AlphaFoldDB" id="A0A7Z8CZ81"/>
<keyword evidence="1" id="KW-1133">Transmembrane helix</keyword>
<dbReference type="RefSeq" id="WP_074401615.1">
    <property type="nucleotide sequence ID" value="NZ_CBCPJQ010000005.1"/>
</dbReference>
<dbReference type="Proteomes" id="UP000297938">
    <property type="component" value="Unassembled WGS sequence"/>
</dbReference>
<evidence type="ECO:0000256" key="1">
    <source>
        <dbReference type="SAM" id="Phobius"/>
    </source>
</evidence>
<keyword evidence="1" id="KW-0472">Membrane</keyword>
<accession>A0A7Z8CZ81</accession>
<comment type="caution">
    <text evidence="2">The sequence shown here is derived from an EMBL/GenBank/DDBJ whole genome shotgun (WGS) entry which is preliminary data.</text>
</comment>
<keyword evidence="1" id="KW-0812">Transmembrane</keyword>
<reference evidence="2 3" key="1">
    <citation type="journal article" date="2018" name="Int. J. Food Microbiol.">
        <title>Growth of Carnobacterium spp. isolated from chilled vacuum-packaged meat under relevant acidic conditions.</title>
        <authorList>
            <person name="Zhang P."/>
            <person name="Badoni M."/>
            <person name="Ganzle M."/>
            <person name="Yang X."/>
        </authorList>
    </citation>
    <scope>NUCLEOTIDE SEQUENCE [LARGE SCALE GENOMIC DNA]</scope>
    <source>
        <strain evidence="2 3">B2</strain>
    </source>
</reference>
<name>A0A7Z8CZ81_CARDV</name>
<evidence type="ECO:0000313" key="3">
    <source>
        <dbReference type="Proteomes" id="UP000297938"/>
    </source>
</evidence>
<protein>
    <submittedName>
        <fullName evidence="2">Uncharacterized protein</fullName>
    </submittedName>
</protein>
<dbReference type="EMBL" id="NRPP01000010">
    <property type="protein sequence ID" value="TFJ27463.1"/>
    <property type="molecule type" value="Genomic_DNA"/>
</dbReference>
<gene>
    <name evidence="2" type="ORF">CKN69_06335</name>
</gene>
<organism evidence="2 3">
    <name type="scientific">Carnobacterium divergens</name>
    <name type="common">Lactobacillus divergens</name>
    <dbReference type="NCBI Taxonomy" id="2748"/>
    <lineage>
        <taxon>Bacteria</taxon>
        <taxon>Bacillati</taxon>
        <taxon>Bacillota</taxon>
        <taxon>Bacilli</taxon>
        <taxon>Lactobacillales</taxon>
        <taxon>Carnobacteriaceae</taxon>
        <taxon>Carnobacterium</taxon>
    </lineage>
</organism>
<evidence type="ECO:0000313" key="2">
    <source>
        <dbReference type="EMBL" id="TFJ27463.1"/>
    </source>
</evidence>
<sequence length="234" mass="26570">MQRIVKDERGLSFIEVLSVLTICGVVFALVSGLLLSISKTTSIQAEKIEMQQTANNILAQVERISNISGIYEQAGYLGKFVGSSGTNAWNDAHIVKLLQEDGTGEWLETSRIEPGGNRIAITDITDTLNQSKEIFQMKNSETKIKILQQKNENELTKTIYTTPNYRDTFSIQSTVMVLFYNEKIDFSDYYDEITGFWNYNEIKELPNVLYSRESVFCYRDDAKSKGEVPGNGRW</sequence>